<sequence length="37" mass="4199">MPMLFWALPPTQLQMGNMDGWAHLVHPVQPLNLDLAD</sequence>
<dbReference type="Proteomes" id="UP000182631">
    <property type="component" value="Unassembled WGS sequence"/>
</dbReference>
<protein>
    <submittedName>
        <fullName evidence="1">Uncharacterized protein</fullName>
    </submittedName>
</protein>
<reference evidence="2" key="1">
    <citation type="submission" date="2016-02" db="EMBL/GenBank/DDBJ databases">
        <authorList>
            <person name="liu f."/>
        </authorList>
    </citation>
    <scope>NUCLEOTIDE SEQUENCE [LARGE SCALE GENOMIC DNA]</scope>
</reference>
<evidence type="ECO:0000313" key="1">
    <source>
        <dbReference type="EMBL" id="SAY38586.1"/>
    </source>
</evidence>
<organism evidence="1 2">
    <name type="scientific">Candidatus Synechococcus spongiarum</name>
    <dbReference type="NCBI Taxonomy" id="431041"/>
    <lineage>
        <taxon>Bacteria</taxon>
        <taxon>Bacillati</taxon>
        <taxon>Cyanobacteriota</taxon>
        <taxon>Cyanophyceae</taxon>
        <taxon>Synechococcales</taxon>
        <taxon>Synechococcaceae</taxon>
        <taxon>Synechococcus</taxon>
    </lineage>
</organism>
<accession>A0A165B266</accession>
<gene>
    <name evidence="1" type="ORF">FLM9_482</name>
</gene>
<name>A0A165B266_9SYNE</name>
<proteinExistence type="predicted"/>
<evidence type="ECO:0000313" key="2">
    <source>
        <dbReference type="Proteomes" id="UP000182631"/>
    </source>
</evidence>
<dbReference type="AlphaFoldDB" id="A0A165B266"/>
<dbReference type="EMBL" id="FITM01000057">
    <property type="protein sequence ID" value="SAY38586.1"/>
    <property type="molecule type" value="Genomic_DNA"/>
</dbReference>
<keyword evidence="2" id="KW-1185">Reference proteome</keyword>